<accession>A0A814I3G8</accession>
<protein>
    <recommendedName>
        <fullName evidence="4">Pentacotripeptide-repeat region of PRORP domain-containing protein</fullName>
    </recommendedName>
</protein>
<comment type="caution">
    <text evidence="2">The sequence shown here is derived from an EMBL/GenBank/DDBJ whole genome shotgun (WGS) entry which is preliminary data.</text>
</comment>
<dbReference type="PANTHER" id="PTHR47928:SF146">
    <property type="entry name" value="DYW DOMAIN-CONTAINING PROTEIN"/>
    <property type="match status" value="1"/>
</dbReference>
<gene>
    <name evidence="2" type="ORF">BJG266_LOCUS16852</name>
</gene>
<evidence type="ECO:0008006" key="4">
    <source>
        <dbReference type="Google" id="ProtNLM"/>
    </source>
</evidence>
<dbReference type="InterPro" id="IPR002885">
    <property type="entry name" value="PPR_rpt"/>
</dbReference>
<keyword evidence="1" id="KW-0812">Transmembrane</keyword>
<dbReference type="InterPro" id="IPR050421">
    <property type="entry name" value="PPR"/>
</dbReference>
<reference evidence="2" key="1">
    <citation type="submission" date="2021-02" db="EMBL/GenBank/DDBJ databases">
        <authorList>
            <person name="Nowell W R."/>
        </authorList>
    </citation>
    <scope>NUCLEOTIDE SEQUENCE</scope>
</reference>
<dbReference type="EMBL" id="CAJNOI010000079">
    <property type="protein sequence ID" value="CAF1018211.1"/>
    <property type="molecule type" value="Genomic_DNA"/>
</dbReference>
<dbReference type="InterPro" id="IPR011990">
    <property type="entry name" value="TPR-like_helical_dom_sf"/>
</dbReference>
<dbReference type="AlphaFoldDB" id="A0A814I3G8"/>
<feature type="transmembrane region" description="Helical" evidence="1">
    <location>
        <begin position="20"/>
        <end position="43"/>
    </location>
</feature>
<dbReference type="Proteomes" id="UP000663877">
    <property type="component" value="Unassembled WGS sequence"/>
</dbReference>
<dbReference type="Gene3D" id="1.25.40.10">
    <property type="entry name" value="Tetratricopeptide repeat domain"/>
    <property type="match status" value="2"/>
</dbReference>
<sequence length="715" mass="80026">MTAKICNIKRSKCCSKQCLIGLGIGLLIGIILIVAIAVPVGIITRKCGLGTVSSTPNWIGTYQMDNACDTSICCCYTNQVFFSQITSNQLQISGSVTGACTGSSSTATLTLSMPSTFQTLLIWSTETIRLQLGQDNSYISFVNTARGSCSTSGMRTSYNTGIFTKRSLIIQSDFYLGKKMKLLNDNKQFQKTLELFDQYKKNKSETFSSMIITEALKACTHLKDLQRAETIHHLISSHIEDDSYISTSLIHLYNAYLLTSLLDAFMKCGDIKNAELLFNRISKKVLPTYGAMMKGYIESNQPNKVIDLFNTIQNPSEVNIIISFNACAQLGTEKVLNLVKKNALMTCGDISYAELLFNSSITKDSEIYGAMMKANKTIDLFNKIPNANNINYILLCNACAQLGSNEALNLVKKNSQNIPQSFYSNRRLLTFLLDALVKCDDLVYAQSLFDTSIKKDSGMYAVLMNRYNKENNPKKTLDLFSQMKLNEIKDNLIVYICVIKALSQISNYELSQSIIKQISKHFLIDNHIQIALIDMWAINTYGLNGMGIQAIELYQQISSELINEITQICILNACSNSGLVHEALSIFENIQEKTTKIYTTMRFAPCRLFAFSQLEKPIRINLQDKFREWHCGLVCFNEYGGQKLWALQCAIASTYQQFLNKDQTLNIWSCGLDLSISNNSSNGKILSMVQYAVNDCLSVTKLAYNMGEDVLSIHI</sequence>
<proteinExistence type="predicted"/>
<evidence type="ECO:0000313" key="2">
    <source>
        <dbReference type="EMBL" id="CAF1018211.1"/>
    </source>
</evidence>
<name>A0A814I3G8_9BILA</name>
<dbReference type="Pfam" id="PF01535">
    <property type="entry name" value="PPR"/>
    <property type="match status" value="4"/>
</dbReference>
<keyword evidence="1" id="KW-1133">Transmembrane helix</keyword>
<keyword evidence="1" id="KW-0472">Membrane</keyword>
<dbReference type="PANTHER" id="PTHR47928">
    <property type="entry name" value="REPEAT-CONTAINING PROTEIN, PUTATIVE-RELATED"/>
    <property type="match status" value="1"/>
</dbReference>
<evidence type="ECO:0000313" key="3">
    <source>
        <dbReference type="Proteomes" id="UP000663877"/>
    </source>
</evidence>
<organism evidence="2 3">
    <name type="scientific">Adineta steineri</name>
    <dbReference type="NCBI Taxonomy" id="433720"/>
    <lineage>
        <taxon>Eukaryota</taxon>
        <taxon>Metazoa</taxon>
        <taxon>Spiralia</taxon>
        <taxon>Gnathifera</taxon>
        <taxon>Rotifera</taxon>
        <taxon>Eurotatoria</taxon>
        <taxon>Bdelloidea</taxon>
        <taxon>Adinetida</taxon>
        <taxon>Adinetidae</taxon>
        <taxon>Adineta</taxon>
    </lineage>
</organism>
<evidence type="ECO:0000256" key="1">
    <source>
        <dbReference type="SAM" id="Phobius"/>
    </source>
</evidence>